<dbReference type="PANTHER" id="PTHR36965:SF1">
    <property type="entry name" value="FE(2+)-TRAFFICKING PROTEIN-RELATED"/>
    <property type="match status" value="1"/>
</dbReference>
<dbReference type="NCBIfam" id="NF003817">
    <property type="entry name" value="PRK05408.1"/>
    <property type="match status" value="1"/>
</dbReference>
<dbReference type="GO" id="GO:0034599">
    <property type="term" value="P:cellular response to oxidative stress"/>
    <property type="evidence" value="ECO:0007669"/>
    <property type="project" value="TreeGrafter"/>
</dbReference>
<dbReference type="PANTHER" id="PTHR36965">
    <property type="entry name" value="FE(2+)-TRAFFICKING PROTEIN-RELATED"/>
    <property type="match status" value="1"/>
</dbReference>
<dbReference type="InterPro" id="IPR007457">
    <property type="entry name" value="Fe_traffick_prot_YggX"/>
</dbReference>
<organism evidence="2">
    <name type="scientific">uncultured Woeseiaceae bacterium</name>
    <dbReference type="NCBI Taxonomy" id="1983305"/>
    <lineage>
        <taxon>Bacteria</taxon>
        <taxon>Pseudomonadati</taxon>
        <taxon>Pseudomonadota</taxon>
        <taxon>Gammaproteobacteria</taxon>
        <taxon>Woeseiales</taxon>
        <taxon>Woeseiaceae</taxon>
        <taxon>environmental samples</taxon>
    </lineage>
</organism>
<name>A0A7D9H4C3_9GAMM</name>
<evidence type="ECO:0000256" key="1">
    <source>
        <dbReference type="ARBA" id="ARBA00023004"/>
    </source>
</evidence>
<dbReference type="GO" id="GO:0005829">
    <property type="term" value="C:cytosol"/>
    <property type="evidence" value="ECO:0007669"/>
    <property type="project" value="TreeGrafter"/>
</dbReference>
<keyword evidence="1" id="KW-0408">Iron</keyword>
<dbReference type="Gene3D" id="1.10.3880.10">
    <property type="entry name" value="Fe(II) trafficking protein YggX"/>
    <property type="match status" value="1"/>
</dbReference>
<dbReference type="SUPFAM" id="SSF111148">
    <property type="entry name" value="YggX-like"/>
    <property type="match status" value="1"/>
</dbReference>
<evidence type="ECO:0000313" key="2">
    <source>
        <dbReference type="EMBL" id="VUX56147.1"/>
    </source>
</evidence>
<sequence>MTRIVHCVVLNEDAEGLEKSPYPGELGQRIYENVSSEGWQQWLERLTTIINENGLTTADTEHIKLIEKHMRGFFFAEGDYGQLPAGYQAGGGSKK</sequence>
<gene>
    <name evidence="2" type="ORF">JTBM06_V1_330010</name>
</gene>
<accession>A0A7D9H4C3</accession>
<dbReference type="EMBL" id="LR633967">
    <property type="protein sequence ID" value="VUX56147.1"/>
    <property type="molecule type" value="Genomic_DNA"/>
</dbReference>
<proteinExistence type="predicted"/>
<dbReference type="PIRSF" id="PIRSF029827">
    <property type="entry name" value="Fe_traffic_YggX"/>
    <property type="match status" value="1"/>
</dbReference>
<reference evidence="2" key="1">
    <citation type="submission" date="2019-07" db="EMBL/GenBank/DDBJ databases">
        <authorList>
            <person name="Weber M."/>
            <person name="Kostadinov I."/>
            <person name="Kostadinov D I."/>
        </authorList>
    </citation>
    <scope>NUCLEOTIDE SEQUENCE</scope>
    <source>
        <strain evidence="2">Gfbio:sag-sample-m06:053724c1-46a9-4a36-b237-ea2bf867836b</strain>
    </source>
</reference>
<dbReference type="InterPro" id="IPR036766">
    <property type="entry name" value="Fe_traffick_prot_YggX_sf"/>
</dbReference>
<dbReference type="AlphaFoldDB" id="A0A7D9H4C3"/>
<dbReference type="GO" id="GO:0005506">
    <property type="term" value="F:iron ion binding"/>
    <property type="evidence" value="ECO:0007669"/>
    <property type="project" value="InterPro"/>
</dbReference>
<protein>
    <submittedName>
        <fullName evidence="2">Putative Fe(2+)-trafficking protein</fullName>
    </submittedName>
</protein>
<dbReference type="Pfam" id="PF04362">
    <property type="entry name" value="Iron_traffic"/>
    <property type="match status" value="1"/>
</dbReference>